<sequence>MKNTTTHSLSDNLQLNFTISRWLTASLYNSPPWASWNRHITTSAYLSSCAGPDRVLSATMSCDIASRALIPVTIQLSSPTVPPLFAGPSLMPWKCASASHEALPKPPRLPISISPSIPVVHAM</sequence>
<evidence type="ECO:0000313" key="1">
    <source>
        <dbReference type="EMBL" id="EXM21783.1"/>
    </source>
</evidence>
<proteinExistence type="predicted"/>
<reference evidence="1" key="2">
    <citation type="submission" date="2012-05" db="EMBL/GenBank/DDBJ databases">
        <title>The Genome Annotation of Fusarium oxysporum Cotton.</title>
        <authorList>
            <consortium name="The Broad Institute Genomics Platform"/>
            <person name="Ma L.-J."/>
            <person name="Corby-Kistler H."/>
            <person name="Broz K."/>
            <person name="Gale L.R."/>
            <person name="Jonkers W."/>
            <person name="O'Donnell K."/>
            <person name="Ploetz R."/>
            <person name="Steinberg C."/>
            <person name="Schwartz D.C."/>
            <person name="VanEtten H."/>
            <person name="Zhou S."/>
            <person name="Young S.K."/>
            <person name="Zeng Q."/>
            <person name="Gargeya S."/>
            <person name="Fitzgerald M."/>
            <person name="Abouelleil A."/>
            <person name="Alvarado L."/>
            <person name="Chapman S.B."/>
            <person name="Gainer-Dewar J."/>
            <person name="Goldberg J."/>
            <person name="Griggs A."/>
            <person name="Gujja S."/>
            <person name="Hansen M."/>
            <person name="Howarth C."/>
            <person name="Imamovic A."/>
            <person name="Ireland A."/>
            <person name="Larimer J."/>
            <person name="McCowan C."/>
            <person name="Murphy C."/>
            <person name="Pearson M."/>
            <person name="Poon T.W."/>
            <person name="Priest M."/>
            <person name="Roberts A."/>
            <person name="Saif S."/>
            <person name="Shea T."/>
            <person name="Sykes S."/>
            <person name="Wortman J."/>
            <person name="Nusbaum C."/>
            <person name="Birren B."/>
        </authorList>
    </citation>
    <scope>NUCLEOTIDE SEQUENCE</scope>
    <source>
        <strain evidence="1">25433</strain>
    </source>
</reference>
<dbReference type="EMBL" id="JH657944">
    <property type="protein sequence ID" value="EXM21783.1"/>
    <property type="molecule type" value="Genomic_DNA"/>
</dbReference>
<gene>
    <name evidence="1" type="ORF">FOTG_10393</name>
</gene>
<organism evidence="1">
    <name type="scientific">Fusarium oxysporum f. sp. vasinfectum 25433</name>
    <dbReference type="NCBI Taxonomy" id="1089449"/>
    <lineage>
        <taxon>Eukaryota</taxon>
        <taxon>Fungi</taxon>
        <taxon>Dikarya</taxon>
        <taxon>Ascomycota</taxon>
        <taxon>Pezizomycotina</taxon>
        <taxon>Sordariomycetes</taxon>
        <taxon>Hypocreomycetidae</taxon>
        <taxon>Hypocreales</taxon>
        <taxon>Nectriaceae</taxon>
        <taxon>Fusarium</taxon>
        <taxon>Fusarium oxysporum species complex</taxon>
    </lineage>
</organism>
<dbReference type="HOGENOM" id="CLU_2015386_0_0_1"/>
<dbReference type="AlphaFoldDB" id="X0L7J6"/>
<reference evidence="1" key="1">
    <citation type="submission" date="2011-11" db="EMBL/GenBank/DDBJ databases">
        <title>The Genome Sequence of Fusarium oxysporum Cotton.</title>
        <authorList>
            <consortium name="The Broad Institute Genome Sequencing Platform"/>
            <person name="Ma L.-J."/>
            <person name="Gale L.R."/>
            <person name="Schwartz D.C."/>
            <person name="Zhou S."/>
            <person name="Corby-Kistler H."/>
            <person name="Young S.K."/>
            <person name="Zeng Q."/>
            <person name="Gargeya S."/>
            <person name="Fitzgerald M."/>
            <person name="Haas B."/>
            <person name="Abouelleil A."/>
            <person name="Alvarado L."/>
            <person name="Arachchi H.M."/>
            <person name="Berlin A."/>
            <person name="Brown A."/>
            <person name="Chapman S.B."/>
            <person name="Chen Z."/>
            <person name="Dunbar C."/>
            <person name="Freedman E."/>
            <person name="Gearin G."/>
            <person name="Goldberg J."/>
            <person name="Griggs A."/>
            <person name="Gujja S."/>
            <person name="Heiman D."/>
            <person name="Howarth C."/>
            <person name="Larson L."/>
            <person name="Lui A."/>
            <person name="MacDonald P.J.P."/>
            <person name="Montmayeur A."/>
            <person name="Murphy C."/>
            <person name="Neiman D."/>
            <person name="Pearson M."/>
            <person name="Priest M."/>
            <person name="Roberts A."/>
            <person name="Saif S."/>
            <person name="Shea T."/>
            <person name="Shenoy N."/>
            <person name="Sisk P."/>
            <person name="Stolte C."/>
            <person name="Sykes S."/>
            <person name="Wortman J."/>
            <person name="Nusbaum C."/>
            <person name="Birren B."/>
        </authorList>
    </citation>
    <scope>NUCLEOTIDE SEQUENCE [LARGE SCALE GENOMIC DNA]</scope>
    <source>
        <strain evidence="1">25433</strain>
    </source>
</reference>
<dbReference type="OrthoDB" id="5090879at2759"/>
<accession>X0L7J6</accession>
<dbReference type="EMBL" id="JH657944">
    <property type="protein sequence ID" value="EXM21784.1"/>
    <property type="molecule type" value="Genomic_DNA"/>
</dbReference>
<protein>
    <submittedName>
        <fullName evidence="1">Uncharacterized protein</fullName>
    </submittedName>
</protein>
<dbReference type="Proteomes" id="UP000030701">
    <property type="component" value="Unassembled WGS sequence"/>
</dbReference>
<name>X0L7J6_FUSOX</name>